<reference evidence="1" key="1">
    <citation type="submission" date="2014-11" db="EMBL/GenBank/DDBJ databases">
        <authorList>
            <person name="Amaro Gonzalez C."/>
        </authorList>
    </citation>
    <scope>NUCLEOTIDE SEQUENCE</scope>
</reference>
<organism evidence="1">
    <name type="scientific">Anguilla anguilla</name>
    <name type="common">European freshwater eel</name>
    <name type="synonym">Muraena anguilla</name>
    <dbReference type="NCBI Taxonomy" id="7936"/>
    <lineage>
        <taxon>Eukaryota</taxon>
        <taxon>Metazoa</taxon>
        <taxon>Chordata</taxon>
        <taxon>Craniata</taxon>
        <taxon>Vertebrata</taxon>
        <taxon>Euteleostomi</taxon>
        <taxon>Actinopterygii</taxon>
        <taxon>Neopterygii</taxon>
        <taxon>Teleostei</taxon>
        <taxon>Anguilliformes</taxon>
        <taxon>Anguillidae</taxon>
        <taxon>Anguilla</taxon>
    </lineage>
</organism>
<proteinExistence type="predicted"/>
<accession>A0A0E9P8S7</accession>
<reference evidence="1" key="2">
    <citation type="journal article" date="2015" name="Fish Shellfish Immunol.">
        <title>Early steps in the European eel (Anguilla anguilla)-Vibrio vulnificus interaction in the gills: Role of the RtxA13 toxin.</title>
        <authorList>
            <person name="Callol A."/>
            <person name="Pajuelo D."/>
            <person name="Ebbesson L."/>
            <person name="Teles M."/>
            <person name="MacKenzie S."/>
            <person name="Amaro C."/>
        </authorList>
    </citation>
    <scope>NUCLEOTIDE SEQUENCE</scope>
</reference>
<name>A0A0E9P8S7_ANGAN</name>
<sequence length="51" mass="6102">MKTERSQRTENLVRDRRWTLLRGAGRRPGYICWVELPFQVLFSSSLFFLSP</sequence>
<dbReference type="AlphaFoldDB" id="A0A0E9P8S7"/>
<dbReference type="EMBL" id="GBXM01108082">
    <property type="protein sequence ID" value="JAH00495.1"/>
    <property type="molecule type" value="Transcribed_RNA"/>
</dbReference>
<protein>
    <submittedName>
        <fullName evidence="1">Uncharacterized protein</fullName>
    </submittedName>
</protein>
<evidence type="ECO:0000313" key="1">
    <source>
        <dbReference type="EMBL" id="JAH00495.1"/>
    </source>
</evidence>